<evidence type="ECO:0000313" key="2">
    <source>
        <dbReference type="Proteomes" id="UP000199236"/>
    </source>
</evidence>
<accession>A0A1I5IJH8</accession>
<dbReference type="Gene3D" id="3.40.190.10">
    <property type="entry name" value="Periplasmic binding protein-like II"/>
    <property type="match status" value="2"/>
</dbReference>
<gene>
    <name evidence="1" type="ORF">SAMN04488056_10938</name>
</gene>
<dbReference type="InterPro" id="IPR027024">
    <property type="entry name" value="UCP027386_ABC_sbc_TM0202"/>
</dbReference>
<dbReference type="Proteomes" id="UP000199236">
    <property type="component" value="Unassembled WGS sequence"/>
</dbReference>
<sequence length="337" mass="35967">MFLPSDMPLERRSLLKWAVGLAIAGAPFSLGGLSAKAASGGLTLWGIPASPSAVFARAVASGALEGIAPDLRFDVWKSTDQMRAGIASGDFKLFATSTYAAANFFNRGAGTVMLNVVTWGVLYVMAREEGITRIEDLAGKRVLLSNKNEAPDLLFRLVLMWAGLDPDKDVTLDYVGSPGEAVPLYLSGRGDVAVLHEPASTAALFRAQKAGLPLYRAIDITKVYGAHTGRGPRIPQVGLAVNPAFLEEKPEVVAAVHQACVEAGEWTKANWDEAGKLAAQSLPLPAPVIAQSLPYVHLDVQSAKEARADIELYFEHLMSLDPGIVGGRKPTPDFYWG</sequence>
<dbReference type="PANTHER" id="PTHR30024:SF46">
    <property type="entry name" value="ABC TRANSPORTER, SUBSTRATE-BINDING LIPOPROTEIN"/>
    <property type="match status" value="1"/>
</dbReference>
<name>A0A1I5IJH8_9HYPH</name>
<dbReference type="RefSeq" id="WP_244544727.1">
    <property type="nucleotide sequence ID" value="NZ_FOVR01000009.1"/>
</dbReference>
<evidence type="ECO:0000313" key="1">
    <source>
        <dbReference type="EMBL" id="SFO60788.1"/>
    </source>
</evidence>
<dbReference type="EMBL" id="FOVR01000009">
    <property type="protein sequence ID" value="SFO60788.1"/>
    <property type="molecule type" value="Genomic_DNA"/>
</dbReference>
<keyword evidence="2" id="KW-1185">Reference proteome</keyword>
<organism evidence="1 2">
    <name type="scientific">Cohaesibacter marisflavi</name>
    <dbReference type="NCBI Taxonomy" id="655353"/>
    <lineage>
        <taxon>Bacteria</taxon>
        <taxon>Pseudomonadati</taxon>
        <taxon>Pseudomonadota</taxon>
        <taxon>Alphaproteobacteria</taxon>
        <taxon>Hyphomicrobiales</taxon>
        <taxon>Cohaesibacteraceae</taxon>
    </lineage>
</organism>
<dbReference type="InterPro" id="IPR006311">
    <property type="entry name" value="TAT_signal"/>
</dbReference>
<dbReference type="SUPFAM" id="SSF53850">
    <property type="entry name" value="Periplasmic binding protein-like II"/>
    <property type="match status" value="1"/>
</dbReference>
<dbReference type="PROSITE" id="PS51318">
    <property type="entry name" value="TAT"/>
    <property type="match status" value="1"/>
</dbReference>
<proteinExistence type="predicted"/>
<dbReference type="PANTHER" id="PTHR30024">
    <property type="entry name" value="ALIPHATIC SULFONATES-BINDING PROTEIN-RELATED"/>
    <property type="match status" value="1"/>
</dbReference>
<dbReference type="STRING" id="655353.SAMN04488056_10938"/>
<dbReference type="Pfam" id="PF12974">
    <property type="entry name" value="Phosphonate-bd"/>
    <property type="match status" value="1"/>
</dbReference>
<dbReference type="AlphaFoldDB" id="A0A1I5IJH8"/>
<dbReference type="PIRSF" id="PIRSF027386">
    <property type="entry name" value="UCP027386_ABC_sbc_TM0202"/>
    <property type="match status" value="1"/>
</dbReference>
<reference evidence="1 2" key="1">
    <citation type="submission" date="2016-10" db="EMBL/GenBank/DDBJ databases">
        <authorList>
            <person name="de Groot N.N."/>
        </authorList>
    </citation>
    <scope>NUCLEOTIDE SEQUENCE [LARGE SCALE GENOMIC DNA]</scope>
    <source>
        <strain evidence="1 2">CGMCC 1.9157</strain>
    </source>
</reference>
<protein>
    <submittedName>
        <fullName evidence="1">NitT/TauT family transport system substrate-binding protein</fullName>
    </submittedName>
</protein>